<dbReference type="AlphaFoldDB" id="A0A5B6WIJ1"/>
<evidence type="ECO:0000259" key="1">
    <source>
        <dbReference type="Pfam" id="PF01738"/>
    </source>
</evidence>
<dbReference type="OrthoDB" id="17560at2759"/>
<dbReference type="InterPro" id="IPR029058">
    <property type="entry name" value="AB_hydrolase_fold"/>
</dbReference>
<protein>
    <submittedName>
        <fullName evidence="2">Endo-1,3-1,4-beta-D-glucanase-like</fullName>
    </submittedName>
</protein>
<dbReference type="Gene3D" id="3.40.50.1820">
    <property type="entry name" value="alpha/beta hydrolase"/>
    <property type="match status" value="1"/>
</dbReference>
<name>A0A5B6WIJ1_9ROSI</name>
<sequence length="267" mass="28831">MSGPQCCSNPPTLDPASGAGHVEKLAGFNTYVSGSIQSNLTILLVSDVYGYEAPNLRKLADKVAAAGFYVVAPDFFYGEPFVRDKLDRPLPAWIKDHGPDKGFEDAKLIIDALKSKGVSSIGAAGFCWGAKVVVELAKVALIQAAVMLHPSFVNVDDIKSSCIRIHSKGVKVPIAILGAEIDNLSPPELVKQFDEILKASEVDSFVKIFPKCAHGWTVRYDVNDTTAVSCANEAHQDMLEWFANQCIGIPVYVVQYNGISVYVVLKG</sequence>
<gene>
    <name evidence="2" type="ORF">EPI10_021454</name>
</gene>
<dbReference type="PANTHER" id="PTHR17630">
    <property type="entry name" value="DIENELACTONE HYDROLASE"/>
    <property type="match status" value="1"/>
</dbReference>
<organism evidence="2 3">
    <name type="scientific">Gossypium australe</name>
    <dbReference type="NCBI Taxonomy" id="47621"/>
    <lineage>
        <taxon>Eukaryota</taxon>
        <taxon>Viridiplantae</taxon>
        <taxon>Streptophyta</taxon>
        <taxon>Embryophyta</taxon>
        <taxon>Tracheophyta</taxon>
        <taxon>Spermatophyta</taxon>
        <taxon>Magnoliopsida</taxon>
        <taxon>eudicotyledons</taxon>
        <taxon>Gunneridae</taxon>
        <taxon>Pentapetalae</taxon>
        <taxon>rosids</taxon>
        <taxon>malvids</taxon>
        <taxon>Malvales</taxon>
        <taxon>Malvaceae</taxon>
        <taxon>Malvoideae</taxon>
        <taxon>Gossypium</taxon>
    </lineage>
</organism>
<reference evidence="3" key="1">
    <citation type="journal article" date="2019" name="Plant Biotechnol. J.">
        <title>Genome sequencing of the Australian wild diploid species Gossypium australe highlights disease resistance and delayed gland morphogenesis.</title>
        <authorList>
            <person name="Cai Y."/>
            <person name="Cai X."/>
            <person name="Wang Q."/>
            <person name="Wang P."/>
            <person name="Zhang Y."/>
            <person name="Cai C."/>
            <person name="Xu Y."/>
            <person name="Wang K."/>
            <person name="Zhou Z."/>
            <person name="Wang C."/>
            <person name="Geng S."/>
            <person name="Li B."/>
            <person name="Dong Q."/>
            <person name="Hou Y."/>
            <person name="Wang H."/>
            <person name="Ai P."/>
            <person name="Liu Z."/>
            <person name="Yi F."/>
            <person name="Sun M."/>
            <person name="An G."/>
            <person name="Cheng J."/>
            <person name="Zhang Y."/>
            <person name="Shi Q."/>
            <person name="Xie Y."/>
            <person name="Shi X."/>
            <person name="Chang Y."/>
            <person name="Huang F."/>
            <person name="Chen Y."/>
            <person name="Hong S."/>
            <person name="Mi L."/>
            <person name="Sun Q."/>
            <person name="Zhang L."/>
            <person name="Zhou B."/>
            <person name="Peng R."/>
            <person name="Zhang X."/>
            <person name="Liu F."/>
        </authorList>
    </citation>
    <scope>NUCLEOTIDE SEQUENCE [LARGE SCALE GENOMIC DNA]</scope>
    <source>
        <strain evidence="3">cv. PA1801</strain>
    </source>
</reference>
<evidence type="ECO:0000313" key="2">
    <source>
        <dbReference type="EMBL" id="KAA3481058.1"/>
    </source>
</evidence>
<comment type="caution">
    <text evidence="2">The sequence shown here is derived from an EMBL/GenBank/DDBJ whole genome shotgun (WGS) entry which is preliminary data.</text>
</comment>
<dbReference type="EMBL" id="SMMG02000003">
    <property type="protein sequence ID" value="KAA3481058.1"/>
    <property type="molecule type" value="Genomic_DNA"/>
</dbReference>
<dbReference type="GO" id="GO:0016787">
    <property type="term" value="F:hydrolase activity"/>
    <property type="evidence" value="ECO:0007669"/>
    <property type="project" value="InterPro"/>
</dbReference>
<dbReference type="Pfam" id="PF01738">
    <property type="entry name" value="DLH"/>
    <property type="match status" value="1"/>
</dbReference>
<dbReference type="SUPFAM" id="SSF53474">
    <property type="entry name" value="alpha/beta-Hydrolases"/>
    <property type="match status" value="1"/>
</dbReference>
<dbReference type="InterPro" id="IPR002925">
    <property type="entry name" value="Dienelactn_hydro"/>
</dbReference>
<keyword evidence="3" id="KW-1185">Reference proteome</keyword>
<dbReference type="PANTHER" id="PTHR17630:SF97">
    <property type="entry name" value="ENDO-1,31,4-BETA-D-GLUCANASE-LIKE"/>
    <property type="match status" value="1"/>
</dbReference>
<evidence type="ECO:0000313" key="3">
    <source>
        <dbReference type="Proteomes" id="UP000325315"/>
    </source>
</evidence>
<proteinExistence type="predicted"/>
<dbReference type="Proteomes" id="UP000325315">
    <property type="component" value="Unassembled WGS sequence"/>
</dbReference>
<feature type="domain" description="Dienelactone hydrolase" evidence="1">
    <location>
        <begin position="29"/>
        <end position="244"/>
    </location>
</feature>
<accession>A0A5B6WIJ1</accession>